<accession>A0A7S4P858</accession>
<dbReference type="Pfam" id="PF00069">
    <property type="entry name" value="Pkinase"/>
    <property type="match status" value="1"/>
</dbReference>
<dbReference type="CDD" id="cd00051">
    <property type="entry name" value="EFh"/>
    <property type="match status" value="1"/>
</dbReference>
<dbReference type="EMBL" id="HBKN01039059">
    <property type="protein sequence ID" value="CAE2326658.1"/>
    <property type="molecule type" value="Transcribed_RNA"/>
</dbReference>
<feature type="region of interest" description="Disordered" evidence="6">
    <location>
        <begin position="602"/>
        <end position="626"/>
    </location>
</feature>
<evidence type="ECO:0000259" key="8">
    <source>
        <dbReference type="PROSITE" id="PS50222"/>
    </source>
</evidence>
<keyword evidence="3" id="KW-0547">Nucleotide-binding</keyword>
<dbReference type="PROSITE" id="PS00108">
    <property type="entry name" value="PROTEIN_KINASE_ST"/>
    <property type="match status" value="1"/>
</dbReference>
<gene>
    <name evidence="9" type="ORF">GTHE00462_LOCUS30608</name>
</gene>
<evidence type="ECO:0000256" key="2">
    <source>
        <dbReference type="ARBA" id="ARBA00022679"/>
    </source>
</evidence>
<dbReference type="PROSITE" id="PS50222">
    <property type="entry name" value="EF_HAND_2"/>
    <property type="match status" value="3"/>
</dbReference>
<evidence type="ECO:0000256" key="4">
    <source>
        <dbReference type="ARBA" id="ARBA00022777"/>
    </source>
</evidence>
<proteinExistence type="predicted"/>
<dbReference type="Gene3D" id="1.10.510.10">
    <property type="entry name" value="Transferase(Phosphotransferase) domain 1"/>
    <property type="match status" value="1"/>
</dbReference>
<organism evidence="9">
    <name type="scientific">Guillardia theta</name>
    <name type="common">Cryptophyte</name>
    <name type="synonym">Cryptomonas phi</name>
    <dbReference type="NCBI Taxonomy" id="55529"/>
    <lineage>
        <taxon>Eukaryota</taxon>
        <taxon>Cryptophyceae</taxon>
        <taxon>Pyrenomonadales</taxon>
        <taxon>Geminigeraceae</taxon>
        <taxon>Guillardia</taxon>
    </lineage>
</organism>
<dbReference type="SUPFAM" id="SSF47473">
    <property type="entry name" value="EF-hand"/>
    <property type="match status" value="1"/>
</dbReference>
<dbReference type="InterPro" id="IPR011992">
    <property type="entry name" value="EF-hand-dom_pair"/>
</dbReference>
<protein>
    <submittedName>
        <fullName evidence="9">Uncharacterized protein</fullName>
    </submittedName>
</protein>
<dbReference type="InterPro" id="IPR000719">
    <property type="entry name" value="Prot_kinase_dom"/>
</dbReference>
<dbReference type="GO" id="GO:0005509">
    <property type="term" value="F:calcium ion binding"/>
    <property type="evidence" value="ECO:0007669"/>
    <property type="project" value="InterPro"/>
</dbReference>
<dbReference type="InterPro" id="IPR002048">
    <property type="entry name" value="EF_hand_dom"/>
</dbReference>
<feature type="domain" description="EF-hand" evidence="8">
    <location>
        <begin position="672"/>
        <end position="707"/>
    </location>
</feature>
<keyword evidence="5" id="KW-0067">ATP-binding</keyword>
<dbReference type="PROSITE" id="PS50011">
    <property type="entry name" value="PROTEIN_KINASE_DOM"/>
    <property type="match status" value="1"/>
</dbReference>
<feature type="compositionally biased region" description="Polar residues" evidence="6">
    <location>
        <begin position="1"/>
        <end position="13"/>
    </location>
</feature>
<dbReference type="GO" id="GO:0005524">
    <property type="term" value="F:ATP binding"/>
    <property type="evidence" value="ECO:0007669"/>
    <property type="project" value="UniProtKB-KW"/>
</dbReference>
<keyword evidence="2" id="KW-0808">Transferase</keyword>
<feature type="region of interest" description="Disordered" evidence="6">
    <location>
        <begin position="39"/>
        <end position="77"/>
    </location>
</feature>
<evidence type="ECO:0000256" key="5">
    <source>
        <dbReference type="ARBA" id="ARBA00022840"/>
    </source>
</evidence>
<dbReference type="SMART" id="SM00054">
    <property type="entry name" value="EFh"/>
    <property type="match status" value="4"/>
</dbReference>
<dbReference type="Pfam" id="PF13499">
    <property type="entry name" value="EF-hand_7"/>
    <property type="match status" value="1"/>
</dbReference>
<keyword evidence="1" id="KW-0723">Serine/threonine-protein kinase</keyword>
<dbReference type="CDD" id="cd05117">
    <property type="entry name" value="STKc_CAMK"/>
    <property type="match status" value="1"/>
</dbReference>
<evidence type="ECO:0000256" key="3">
    <source>
        <dbReference type="ARBA" id="ARBA00022741"/>
    </source>
</evidence>
<feature type="compositionally biased region" description="Basic and acidic residues" evidence="6">
    <location>
        <begin position="50"/>
        <end position="71"/>
    </location>
</feature>
<dbReference type="InterPro" id="IPR008271">
    <property type="entry name" value="Ser/Thr_kinase_AS"/>
</dbReference>
<sequence length="718" mass="81033">MRYKLSYSQSMQQAKEKAGSAAKDFIRASSAAVSAILKRREDSDCTGEGVCHEVSQEERRSQDETERRHSDTNSCQGRISCESREEEMISAKAGEQPMLSRRKLPAVRIRAAINYMISLTQSGIHKDYILQASEYGRGHYGVVRKATDRWTGEEVAVKVISKVGDNGGLETHLIQREIDIMKDVDHPNVVRMFACYESRSHFHIVMEPVTGGQLLDRIVAKEHYSETEAADCFLQIISAVKYLHQIGIVHRDLKPENVLYASPDPDSPLKICDFGLSLKSDIEELEAGRARMWSKCGSPDYVAPEVLGRSGYGKECDVWSCGCILYVLLCGFAPFGQDTLRKKFSSICRGKFNFPSPYWDHVSDDAKDLVKRMLTVDVGTRFTCSDCIEHTWMRRFLEKSLSTDAMPDMQIRLREWTLGRRLLIAVHTCSALARMSRIRKRPSEKTAAKCLEQVHANHAWEAELMETFSLLDRSGKGVVTEEDLKAAAELIGNPQWLARPKQLLSHFDLCGRGYFEFEDFCILMSLPPELGGPSDKFNKLRRSRTFGHQDAEMYLELHDNDEYVCKPDEYTGDAPHLNAPLLLNDDGSGSFQDVIEDTCPEKVQRREMSTNSETANSSSSSSDEPPLSLCDWCHVLSHDDIKETFEAFDVFGNGAITVNALREILKRFGLKVTEAEAKELIQLADQTGKGAIGFKDFTRLLYVRTRKCSDCNTTVLRQ</sequence>
<dbReference type="PANTHER" id="PTHR24349">
    <property type="entry name" value="SERINE/THREONINE-PROTEIN KINASE"/>
    <property type="match status" value="1"/>
</dbReference>
<dbReference type="SUPFAM" id="SSF56112">
    <property type="entry name" value="Protein kinase-like (PK-like)"/>
    <property type="match status" value="1"/>
</dbReference>
<dbReference type="InterPro" id="IPR050205">
    <property type="entry name" value="CDPK_Ser/Thr_kinases"/>
</dbReference>
<feature type="domain" description="EF-hand" evidence="8">
    <location>
        <begin position="636"/>
        <end position="671"/>
    </location>
</feature>
<reference evidence="9" key="1">
    <citation type="submission" date="2021-01" db="EMBL/GenBank/DDBJ databases">
        <authorList>
            <person name="Corre E."/>
            <person name="Pelletier E."/>
            <person name="Niang G."/>
            <person name="Scheremetjew M."/>
            <person name="Finn R."/>
            <person name="Kale V."/>
            <person name="Holt S."/>
            <person name="Cochrane G."/>
            <person name="Meng A."/>
            <person name="Brown T."/>
            <person name="Cohen L."/>
        </authorList>
    </citation>
    <scope>NUCLEOTIDE SEQUENCE</scope>
    <source>
        <strain evidence="9">CCMP 2712</strain>
    </source>
</reference>
<dbReference type="GO" id="GO:0004674">
    <property type="term" value="F:protein serine/threonine kinase activity"/>
    <property type="evidence" value="ECO:0007669"/>
    <property type="project" value="UniProtKB-KW"/>
</dbReference>
<feature type="domain" description="EF-hand" evidence="8">
    <location>
        <begin position="459"/>
        <end position="494"/>
    </location>
</feature>
<feature type="region of interest" description="Disordered" evidence="6">
    <location>
        <begin position="1"/>
        <end position="22"/>
    </location>
</feature>
<dbReference type="InterPro" id="IPR011009">
    <property type="entry name" value="Kinase-like_dom_sf"/>
</dbReference>
<dbReference type="Gene3D" id="1.10.238.10">
    <property type="entry name" value="EF-hand"/>
    <property type="match status" value="2"/>
</dbReference>
<name>A0A7S4P858_GUITH</name>
<dbReference type="SMART" id="SM00220">
    <property type="entry name" value="S_TKc"/>
    <property type="match status" value="1"/>
</dbReference>
<evidence type="ECO:0000313" key="9">
    <source>
        <dbReference type="EMBL" id="CAE2326658.1"/>
    </source>
</evidence>
<feature type="compositionally biased region" description="Low complexity" evidence="6">
    <location>
        <begin position="609"/>
        <end position="626"/>
    </location>
</feature>
<feature type="domain" description="Protein kinase" evidence="7">
    <location>
        <begin position="129"/>
        <end position="393"/>
    </location>
</feature>
<evidence type="ECO:0000256" key="6">
    <source>
        <dbReference type="SAM" id="MobiDB-lite"/>
    </source>
</evidence>
<dbReference type="AlphaFoldDB" id="A0A7S4P858"/>
<keyword evidence="4" id="KW-0418">Kinase</keyword>
<evidence type="ECO:0000259" key="7">
    <source>
        <dbReference type="PROSITE" id="PS50011"/>
    </source>
</evidence>
<evidence type="ECO:0000256" key="1">
    <source>
        <dbReference type="ARBA" id="ARBA00022527"/>
    </source>
</evidence>
<dbReference type="FunFam" id="1.10.510.10:FF:000571">
    <property type="entry name" value="Maternal embryonic leucine zipper kinase"/>
    <property type="match status" value="1"/>
</dbReference>